<dbReference type="PROSITE" id="PS50109">
    <property type="entry name" value="HIS_KIN"/>
    <property type="match status" value="1"/>
</dbReference>
<dbReference type="CDD" id="cd16917">
    <property type="entry name" value="HATPase_UhpB-NarQ-NarX-like"/>
    <property type="match status" value="1"/>
</dbReference>
<keyword evidence="6" id="KW-0472">Membrane</keyword>
<dbReference type="PANTHER" id="PTHR24421">
    <property type="entry name" value="NITRATE/NITRITE SENSOR PROTEIN NARX-RELATED"/>
    <property type="match status" value="1"/>
</dbReference>
<dbReference type="InterPro" id="IPR050482">
    <property type="entry name" value="Sensor_HK_TwoCompSys"/>
</dbReference>
<dbReference type="GO" id="GO:0005524">
    <property type="term" value="F:ATP binding"/>
    <property type="evidence" value="ECO:0007669"/>
    <property type="project" value="UniProtKB-KW"/>
</dbReference>
<keyword evidence="6" id="KW-1133">Transmembrane helix</keyword>
<name>A0ABU9HSM2_9FLAO</name>
<proteinExistence type="predicted"/>
<dbReference type="Pfam" id="PF02518">
    <property type="entry name" value="HATPase_c"/>
    <property type="match status" value="1"/>
</dbReference>
<sequence>MEKWENSGLVIQWFFGILFFIFLLVFLMVLLVRENFRKIEYAKIEEEKMKLLHQKSLMETNIIVQEKERTRIAADIHDELIGKLAVIQLKNKTGDLENEVNGLLKHAINIARKISHDLSLPMIEYMPLNELIENIIIPWRRHYTVNYIQDIHDDVSLSYNVKAQLTRVVQELLVNINKHSGAGNIFIHLRQTNKRLSLIVADDGTGFDVKANENGLGQKNIEFRIDQINGRYKVRSSKSRGTSYIFLADINSIEHERN</sequence>
<dbReference type="PANTHER" id="PTHR24421:SF10">
    <property type="entry name" value="NITRATE_NITRITE SENSOR PROTEIN NARQ"/>
    <property type="match status" value="1"/>
</dbReference>
<dbReference type="Proteomes" id="UP001464555">
    <property type="component" value="Unassembled WGS sequence"/>
</dbReference>
<keyword evidence="8" id="KW-0547">Nucleotide-binding</keyword>
<evidence type="ECO:0000256" key="4">
    <source>
        <dbReference type="ARBA" id="ARBA00022777"/>
    </source>
</evidence>
<dbReference type="RefSeq" id="WP_341695139.1">
    <property type="nucleotide sequence ID" value="NZ_JBBYHR010000001.1"/>
</dbReference>
<dbReference type="EC" id="2.7.13.3" evidence="2"/>
<comment type="caution">
    <text evidence="8">The sequence shown here is derived from an EMBL/GenBank/DDBJ whole genome shotgun (WGS) entry which is preliminary data.</text>
</comment>
<dbReference type="Gene3D" id="1.20.5.1930">
    <property type="match status" value="1"/>
</dbReference>
<evidence type="ECO:0000256" key="3">
    <source>
        <dbReference type="ARBA" id="ARBA00022679"/>
    </source>
</evidence>
<keyword evidence="8" id="KW-0067">ATP-binding</keyword>
<evidence type="ECO:0000256" key="5">
    <source>
        <dbReference type="ARBA" id="ARBA00023012"/>
    </source>
</evidence>
<dbReference type="InterPro" id="IPR036890">
    <property type="entry name" value="HATPase_C_sf"/>
</dbReference>
<accession>A0ABU9HSM2</accession>
<reference evidence="8 9" key="1">
    <citation type="submission" date="2024-04" db="EMBL/GenBank/DDBJ databases">
        <title>Flavobacterium sp. DGU11 16S ribosomal RNA gene Genome sequencing and assembly.</title>
        <authorList>
            <person name="Park S."/>
        </authorList>
    </citation>
    <scope>NUCLEOTIDE SEQUENCE [LARGE SCALE GENOMIC DNA]</scope>
    <source>
        <strain evidence="8 9">DGU11</strain>
    </source>
</reference>
<dbReference type="InterPro" id="IPR005467">
    <property type="entry name" value="His_kinase_dom"/>
</dbReference>
<evidence type="ECO:0000256" key="6">
    <source>
        <dbReference type="SAM" id="Phobius"/>
    </source>
</evidence>
<feature type="domain" description="Histidine kinase" evidence="7">
    <location>
        <begin position="75"/>
        <end position="252"/>
    </location>
</feature>
<evidence type="ECO:0000313" key="9">
    <source>
        <dbReference type="Proteomes" id="UP001464555"/>
    </source>
</evidence>
<comment type="catalytic activity">
    <reaction evidence="1">
        <text>ATP + protein L-histidine = ADP + protein N-phospho-L-histidine.</text>
        <dbReference type="EC" id="2.7.13.3"/>
    </reaction>
</comment>
<keyword evidence="9" id="KW-1185">Reference proteome</keyword>
<evidence type="ECO:0000256" key="1">
    <source>
        <dbReference type="ARBA" id="ARBA00000085"/>
    </source>
</evidence>
<feature type="transmembrane region" description="Helical" evidence="6">
    <location>
        <begin position="12"/>
        <end position="32"/>
    </location>
</feature>
<keyword evidence="3" id="KW-0808">Transferase</keyword>
<organism evidence="8 9">
    <name type="scientific">Flavobacterium arundinis</name>
    <dbReference type="NCBI Taxonomy" id="3139143"/>
    <lineage>
        <taxon>Bacteria</taxon>
        <taxon>Pseudomonadati</taxon>
        <taxon>Bacteroidota</taxon>
        <taxon>Flavobacteriia</taxon>
        <taxon>Flavobacteriales</taxon>
        <taxon>Flavobacteriaceae</taxon>
        <taxon>Flavobacterium</taxon>
    </lineage>
</organism>
<dbReference type="InterPro" id="IPR003594">
    <property type="entry name" value="HATPase_dom"/>
</dbReference>
<dbReference type="EMBL" id="JBBYHR010000001">
    <property type="protein sequence ID" value="MEL1242814.1"/>
    <property type="molecule type" value="Genomic_DNA"/>
</dbReference>
<evidence type="ECO:0000259" key="7">
    <source>
        <dbReference type="PROSITE" id="PS50109"/>
    </source>
</evidence>
<protein>
    <recommendedName>
        <fullName evidence="2">histidine kinase</fullName>
        <ecNumber evidence="2">2.7.13.3</ecNumber>
    </recommendedName>
</protein>
<dbReference type="Gene3D" id="3.30.565.10">
    <property type="entry name" value="Histidine kinase-like ATPase, C-terminal domain"/>
    <property type="match status" value="1"/>
</dbReference>
<evidence type="ECO:0000256" key="2">
    <source>
        <dbReference type="ARBA" id="ARBA00012438"/>
    </source>
</evidence>
<dbReference type="SUPFAM" id="SSF55874">
    <property type="entry name" value="ATPase domain of HSP90 chaperone/DNA topoisomerase II/histidine kinase"/>
    <property type="match status" value="1"/>
</dbReference>
<evidence type="ECO:0000313" key="8">
    <source>
        <dbReference type="EMBL" id="MEL1242814.1"/>
    </source>
</evidence>
<keyword evidence="6" id="KW-0812">Transmembrane</keyword>
<gene>
    <name evidence="8" type="ORF">AAEO56_00960</name>
</gene>
<keyword evidence="5" id="KW-0902">Two-component regulatory system</keyword>
<keyword evidence="4" id="KW-0418">Kinase</keyword>